<dbReference type="EC" id="4.2.1.51" evidence="2"/>
<dbReference type="CDD" id="cd04905">
    <property type="entry name" value="ACT_CM-PDT"/>
    <property type="match status" value="1"/>
</dbReference>
<dbReference type="Pfam" id="PF00800">
    <property type="entry name" value="PDT"/>
    <property type="match status" value="1"/>
</dbReference>
<evidence type="ECO:0000256" key="4">
    <source>
        <dbReference type="ARBA" id="ARBA00022605"/>
    </source>
</evidence>
<keyword evidence="12" id="KW-1185">Reference proteome</keyword>
<evidence type="ECO:0000256" key="3">
    <source>
        <dbReference type="ARBA" id="ARBA00021872"/>
    </source>
</evidence>
<dbReference type="PROSITE" id="PS51171">
    <property type="entry name" value="PREPHENATE_DEHYDR_3"/>
    <property type="match status" value="1"/>
</dbReference>
<dbReference type="PIRSF" id="PIRSF001500">
    <property type="entry name" value="Chor_mut_pdt_Ppr"/>
    <property type="match status" value="1"/>
</dbReference>
<organism evidence="11 12">
    <name type="scientific">Streptomyces halobius</name>
    <dbReference type="NCBI Taxonomy" id="2879846"/>
    <lineage>
        <taxon>Bacteria</taxon>
        <taxon>Bacillati</taxon>
        <taxon>Actinomycetota</taxon>
        <taxon>Actinomycetes</taxon>
        <taxon>Kitasatosporales</taxon>
        <taxon>Streptomycetaceae</taxon>
        <taxon>Streptomyces</taxon>
    </lineage>
</organism>
<dbReference type="InterPro" id="IPR045865">
    <property type="entry name" value="ACT-like_dom_sf"/>
</dbReference>
<keyword evidence="7 11" id="KW-0456">Lyase</keyword>
<dbReference type="InterPro" id="IPR018528">
    <property type="entry name" value="Preph_deHydtase_CS"/>
</dbReference>
<evidence type="ECO:0000256" key="8">
    <source>
        <dbReference type="ARBA" id="ARBA00047848"/>
    </source>
</evidence>
<dbReference type="SUPFAM" id="SSF53850">
    <property type="entry name" value="Periplasmic binding protein-like II"/>
    <property type="match status" value="1"/>
</dbReference>
<evidence type="ECO:0000313" key="11">
    <source>
        <dbReference type="EMBL" id="UQA94206.1"/>
    </source>
</evidence>
<dbReference type="SUPFAM" id="SSF55021">
    <property type="entry name" value="ACT-like"/>
    <property type="match status" value="1"/>
</dbReference>
<dbReference type="InterPro" id="IPR008242">
    <property type="entry name" value="Chor_mutase/pphenate_deHydtase"/>
</dbReference>
<comment type="pathway">
    <text evidence="1">Amino-acid biosynthesis; L-phenylalanine biosynthesis; phenylpyruvate from prephenate: step 1/1.</text>
</comment>
<dbReference type="PANTHER" id="PTHR21022">
    <property type="entry name" value="PREPHENATE DEHYDRATASE P PROTEIN"/>
    <property type="match status" value="1"/>
</dbReference>
<dbReference type="PANTHER" id="PTHR21022:SF19">
    <property type="entry name" value="PREPHENATE DEHYDRATASE-RELATED"/>
    <property type="match status" value="1"/>
</dbReference>
<keyword evidence="5" id="KW-0057">Aromatic amino acid biosynthesis</keyword>
<dbReference type="InterPro" id="IPR002912">
    <property type="entry name" value="ACT_dom"/>
</dbReference>
<evidence type="ECO:0000256" key="7">
    <source>
        <dbReference type="ARBA" id="ARBA00023239"/>
    </source>
</evidence>
<feature type="domain" description="ACT" evidence="10">
    <location>
        <begin position="198"/>
        <end position="275"/>
    </location>
</feature>
<dbReference type="NCBIfam" id="NF008865">
    <property type="entry name" value="PRK11898.1"/>
    <property type="match status" value="1"/>
</dbReference>
<dbReference type="Gene3D" id="3.40.190.10">
    <property type="entry name" value="Periplasmic binding protein-like II"/>
    <property type="match status" value="2"/>
</dbReference>
<dbReference type="Proteomes" id="UP000830115">
    <property type="component" value="Chromosome"/>
</dbReference>
<protein>
    <recommendedName>
        <fullName evidence="3">Prephenate dehydratase</fullName>
        <ecNumber evidence="2">4.2.1.51</ecNumber>
    </recommendedName>
</protein>
<dbReference type="EMBL" id="CP086322">
    <property type="protein sequence ID" value="UQA94206.1"/>
    <property type="molecule type" value="Genomic_DNA"/>
</dbReference>
<gene>
    <name evidence="11" type="primary">pheA</name>
    <name evidence="11" type="ORF">K9S39_22165</name>
</gene>
<dbReference type="InterPro" id="IPR001086">
    <property type="entry name" value="Preph_deHydtase"/>
</dbReference>
<comment type="catalytic activity">
    <reaction evidence="8">
        <text>prephenate + H(+) = 3-phenylpyruvate + CO2 + H2O</text>
        <dbReference type="Rhea" id="RHEA:21648"/>
        <dbReference type="ChEBI" id="CHEBI:15377"/>
        <dbReference type="ChEBI" id="CHEBI:15378"/>
        <dbReference type="ChEBI" id="CHEBI:16526"/>
        <dbReference type="ChEBI" id="CHEBI:18005"/>
        <dbReference type="ChEBI" id="CHEBI:29934"/>
        <dbReference type="EC" id="4.2.1.51"/>
    </reaction>
</comment>
<accession>A0ABY4M8U8</accession>
<evidence type="ECO:0000259" key="10">
    <source>
        <dbReference type="PROSITE" id="PS51671"/>
    </source>
</evidence>
<proteinExistence type="predicted"/>
<dbReference type="CDD" id="cd13632">
    <property type="entry name" value="PBP2_Aa-PDT_like"/>
    <property type="match status" value="1"/>
</dbReference>
<dbReference type="RefSeq" id="WP_248865083.1">
    <property type="nucleotide sequence ID" value="NZ_CP086322.1"/>
</dbReference>
<evidence type="ECO:0000256" key="2">
    <source>
        <dbReference type="ARBA" id="ARBA00013147"/>
    </source>
</evidence>
<dbReference type="PROSITE" id="PS51671">
    <property type="entry name" value="ACT"/>
    <property type="match status" value="1"/>
</dbReference>
<name>A0ABY4M8U8_9ACTN</name>
<reference evidence="11" key="1">
    <citation type="submission" date="2021-10" db="EMBL/GenBank/DDBJ databases">
        <title>Streptomyces nigrumlapis sp.nov.,an antimicrobial producing actinobacterium isolated from Black Gobi rocks.</title>
        <authorList>
            <person name="Wen Y."/>
            <person name="Zhang W."/>
            <person name="Liu X.G."/>
        </authorList>
    </citation>
    <scope>NUCLEOTIDE SEQUENCE</scope>
    <source>
        <strain evidence="11">ST13-2-2</strain>
    </source>
</reference>
<dbReference type="GO" id="GO:0004664">
    <property type="term" value="F:prephenate dehydratase activity"/>
    <property type="evidence" value="ECO:0007669"/>
    <property type="project" value="UniProtKB-EC"/>
</dbReference>
<evidence type="ECO:0000313" key="12">
    <source>
        <dbReference type="Proteomes" id="UP000830115"/>
    </source>
</evidence>
<sequence>MSASRYTYLGPMGTFTEAALRTLPEAATRELVPMVSVPAALDAVRAGEAAAALVPIENSVEGGVTTTLDELASGEPLMIYREVLLPIAFALLVRPGTTLHDVKTVTGHPVAQPQVRKWLAAQLPEAVWESAASNADGARLVQEGRYDGAFAGEFAAAAYGLEPLVTDIHDAPNAATRFVLVGRPARPAAPTGADKTSVVLWLREDHPGALLELLQEYAVRGVNMMRIESRPTGEGIGRYCFSVDCEGHITDRRVSEVLMGLKRVCRVVRFLGSYPRADEVTATVRPEMTDSAFTEAADWLARCQDGRS</sequence>
<dbReference type="Gene3D" id="3.30.70.260">
    <property type="match status" value="1"/>
</dbReference>
<keyword evidence="6" id="KW-0584">Phenylalanine biosynthesis</keyword>
<evidence type="ECO:0000256" key="5">
    <source>
        <dbReference type="ARBA" id="ARBA00023141"/>
    </source>
</evidence>
<evidence type="ECO:0000256" key="1">
    <source>
        <dbReference type="ARBA" id="ARBA00004741"/>
    </source>
</evidence>
<evidence type="ECO:0000256" key="6">
    <source>
        <dbReference type="ARBA" id="ARBA00023222"/>
    </source>
</evidence>
<dbReference type="PROSITE" id="PS00857">
    <property type="entry name" value="PREPHENATE_DEHYDR_1"/>
    <property type="match status" value="1"/>
</dbReference>
<evidence type="ECO:0000259" key="9">
    <source>
        <dbReference type="PROSITE" id="PS51171"/>
    </source>
</evidence>
<keyword evidence="4" id="KW-0028">Amino-acid biosynthesis</keyword>
<feature type="domain" description="Prephenate dehydratase" evidence="9">
    <location>
        <begin position="5"/>
        <end position="183"/>
    </location>
</feature>